<gene>
    <name evidence="7" type="ORF">EDD29_8226</name>
</gene>
<sequence>MRELGRVRALFLVVAAAHLVVLAVGAPSWADFVTKASLMPVLAWWVYRRGGARLVIAALLLSAGGDIALEFDGLFIVGMGFFGAAHVCYVTFFGRSFAAAGPRKWVIAGGYAIMWAVLIAVLWPRLGDLRIPVAVYSLLLTSTAVASAGHGLRTGIGGALFLISDALIALGITDRELPMHGVLVMLTYISAQYLLASGSLTRSAARPPVPV</sequence>
<comment type="subcellular location">
    <subcellularLocation>
        <location evidence="1">Membrane</location>
        <topology evidence="1">Multi-pass membrane protein</topology>
    </subcellularLocation>
</comment>
<protein>
    <submittedName>
        <fullName evidence="7">Putative membrane protein YhhN</fullName>
    </submittedName>
</protein>
<evidence type="ECO:0000313" key="7">
    <source>
        <dbReference type="EMBL" id="ROO90499.1"/>
    </source>
</evidence>
<dbReference type="GO" id="GO:0016020">
    <property type="term" value="C:membrane"/>
    <property type="evidence" value="ECO:0007669"/>
    <property type="project" value="UniProtKB-SubCell"/>
</dbReference>
<name>A0A3N1DAH3_9ACTN</name>
<feature type="transmembrane region" description="Helical" evidence="6">
    <location>
        <begin position="74"/>
        <end position="93"/>
    </location>
</feature>
<dbReference type="PANTHER" id="PTHR31885">
    <property type="entry name" value="GH04784P"/>
    <property type="match status" value="1"/>
</dbReference>
<dbReference type="AlphaFoldDB" id="A0A3N1DAH3"/>
<evidence type="ECO:0000256" key="2">
    <source>
        <dbReference type="ARBA" id="ARBA00007375"/>
    </source>
</evidence>
<keyword evidence="5 6" id="KW-0472">Membrane</keyword>
<comment type="similarity">
    <text evidence="2">Belongs to the TMEM86 family.</text>
</comment>
<dbReference type="EMBL" id="RJKE01000001">
    <property type="protein sequence ID" value="ROO90499.1"/>
    <property type="molecule type" value="Genomic_DNA"/>
</dbReference>
<keyword evidence="3 6" id="KW-0812">Transmembrane</keyword>
<feature type="transmembrane region" description="Helical" evidence="6">
    <location>
        <begin position="105"/>
        <end position="123"/>
    </location>
</feature>
<feature type="transmembrane region" description="Helical" evidence="6">
    <location>
        <begin position="179"/>
        <end position="196"/>
    </location>
</feature>
<dbReference type="Pfam" id="PF07947">
    <property type="entry name" value="YhhN"/>
    <property type="match status" value="1"/>
</dbReference>
<comment type="caution">
    <text evidence="7">The sequence shown here is derived from an EMBL/GenBank/DDBJ whole genome shotgun (WGS) entry which is preliminary data.</text>
</comment>
<keyword evidence="8" id="KW-1185">Reference proteome</keyword>
<dbReference type="InterPro" id="IPR012506">
    <property type="entry name" value="TMEM86B-like"/>
</dbReference>
<reference evidence="7 8" key="1">
    <citation type="submission" date="2018-11" db="EMBL/GenBank/DDBJ databases">
        <title>Sequencing the genomes of 1000 actinobacteria strains.</title>
        <authorList>
            <person name="Klenk H.-P."/>
        </authorList>
    </citation>
    <scope>NUCLEOTIDE SEQUENCE [LARGE SCALE GENOMIC DNA]</scope>
    <source>
        <strain evidence="7 8">DSM 44254</strain>
    </source>
</reference>
<proteinExistence type="inferred from homology"/>
<keyword evidence="4 6" id="KW-1133">Transmembrane helix</keyword>
<feature type="transmembrane region" description="Helical" evidence="6">
    <location>
        <begin position="155"/>
        <end position="173"/>
    </location>
</feature>
<dbReference type="Proteomes" id="UP000272400">
    <property type="component" value="Unassembled WGS sequence"/>
</dbReference>
<dbReference type="OrthoDB" id="4227931at2"/>
<evidence type="ECO:0000256" key="5">
    <source>
        <dbReference type="ARBA" id="ARBA00023136"/>
    </source>
</evidence>
<organism evidence="7 8">
    <name type="scientific">Actinocorallia herbida</name>
    <dbReference type="NCBI Taxonomy" id="58109"/>
    <lineage>
        <taxon>Bacteria</taxon>
        <taxon>Bacillati</taxon>
        <taxon>Actinomycetota</taxon>
        <taxon>Actinomycetes</taxon>
        <taxon>Streptosporangiales</taxon>
        <taxon>Thermomonosporaceae</taxon>
        <taxon>Actinocorallia</taxon>
    </lineage>
</organism>
<evidence type="ECO:0000256" key="3">
    <source>
        <dbReference type="ARBA" id="ARBA00022692"/>
    </source>
</evidence>
<evidence type="ECO:0000256" key="4">
    <source>
        <dbReference type="ARBA" id="ARBA00022989"/>
    </source>
</evidence>
<dbReference type="RefSeq" id="WP_123669438.1">
    <property type="nucleotide sequence ID" value="NZ_RJKE01000001.1"/>
</dbReference>
<evidence type="ECO:0000256" key="1">
    <source>
        <dbReference type="ARBA" id="ARBA00004141"/>
    </source>
</evidence>
<evidence type="ECO:0000313" key="8">
    <source>
        <dbReference type="Proteomes" id="UP000272400"/>
    </source>
</evidence>
<evidence type="ECO:0000256" key="6">
    <source>
        <dbReference type="SAM" id="Phobius"/>
    </source>
</evidence>
<dbReference type="GO" id="GO:0016787">
    <property type="term" value="F:hydrolase activity"/>
    <property type="evidence" value="ECO:0007669"/>
    <property type="project" value="TreeGrafter"/>
</dbReference>
<dbReference type="PANTHER" id="PTHR31885:SF6">
    <property type="entry name" value="GH04784P"/>
    <property type="match status" value="1"/>
</dbReference>
<accession>A0A3N1DAH3</accession>